<dbReference type="EMBL" id="RWIS01000005">
    <property type="protein sequence ID" value="RSK33905.1"/>
    <property type="molecule type" value="Genomic_DNA"/>
</dbReference>
<evidence type="ECO:0000256" key="5">
    <source>
        <dbReference type="ARBA" id="ARBA00022519"/>
    </source>
</evidence>
<evidence type="ECO:0000259" key="10">
    <source>
        <dbReference type="PROSITE" id="PS52015"/>
    </source>
</evidence>
<keyword evidence="5" id="KW-0997">Cell inner membrane</keyword>
<dbReference type="InterPro" id="IPR006260">
    <property type="entry name" value="TonB/TolA_C"/>
</dbReference>
<keyword evidence="9" id="KW-0472">Membrane</keyword>
<evidence type="ECO:0000256" key="7">
    <source>
        <dbReference type="ARBA" id="ARBA00022927"/>
    </source>
</evidence>
<dbReference type="AlphaFoldDB" id="A0A3R9M9H9"/>
<evidence type="ECO:0000313" key="12">
    <source>
        <dbReference type="Proteomes" id="UP000280066"/>
    </source>
</evidence>
<dbReference type="GO" id="GO:0015031">
    <property type="term" value="P:protein transport"/>
    <property type="evidence" value="ECO:0007669"/>
    <property type="project" value="UniProtKB-KW"/>
</dbReference>
<evidence type="ECO:0000256" key="3">
    <source>
        <dbReference type="ARBA" id="ARBA00022448"/>
    </source>
</evidence>
<evidence type="ECO:0000256" key="6">
    <source>
        <dbReference type="ARBA" id="ARBA00022692"/>
    </source>
</evidence>
<proteinExistence type="inferred from homology"/>
<dbReference type="GO" id="GO:0098797">
    <property type="term" value="C:plasma membrane protein complex"/>
    <property type="evidence" value="ECO:0007669"/>
    <property type="project" value="TreeGrafter"/>
</dbReference>
<keyword evidence="8" id="KW-1133">Transmembrane helix</keyword>
<dbReference type="InterPro" id="IPR051045">
    <property type="entry name" value="TonB-dependent_transducer"/>
</dbReference>
<keyword evidence="3" id="KW-0813">Transport</keyword>
<protein>
    <submittedName>
        <fullName evidence="11">Energy transducer TonB</fullName>
    </submittedName>
</protein>
<dbReference type="InterPro" id="IPR037682">
    <property type="entry name" value="TonB_C"/>
</dbReference>
<dbReference type="PROSITE" id="PS52015">
    <property type="entry name" value="TONB_CTD"/>
    <property type="match status" value="1"/>
</dbReference>
<evidence type="ECO:0000256" key="4">
    <source>
        <dbReference type="ARBA" id="ARBA00022475"/>
    </source>
</evidence>
<keyword evidence="7" id="KW-0653">Protein transport</keyword>
<dbReference type="NCBIfam" id="TIGR01352">
    <property type="entry name" value="tonB_Cterm"/>
    <property type="match status" value="1"/>
</dbReference>
<accession>A0A3R9M9H9</accession>
<evidence type="ECO:0000256" key="8">
    <source>
        <dbReference type="ARBA" id="ARBA00022989"/>
    </source>
</evidence>
<dbReference type="Gene3D" id="3.30.1150.10">
    <property type="match status" value="1"/>
</dbReference>
<comment type="caution">
    <text evidence="11">The sequence shown here is derived from an EMBL/GenBank/DDBJ whole genome shotgun (WGS) entry which is preliminary data.</text>
</comment>
<evidence type="ECO:0000256" key="1">
    <source>
        <dbReference type="ARBA" id="ARBA00004383"/>
    </source>
</evidence>
<dbReference type="GO" id="GO:0031992">
    <property type="term" value="F:energy transducer activity"/>
    <property type="evidence" value="ECO:0007669"/>
    <property type="project" value="TreeGrafter"/>
</dbReference>
<name>A0A3R9M9H9_9BACT</name>
<dbReference type="GO" id="GO:0055085">
    <property type="term" value="P:transmembrane transport"/>
    <property type="evidence" value="ECO:0007669"/>
    <property type="project" value="InterPro"/>
</dbReference>
<feature type="domain" description="TonB C-terminal" evidence="10">
    <location>
        <begin position="101"/>
        <end position="192"/>
    </location>
</feature>
<evidence type="ECO:0000256" key="9">
    <source>
        <dbReference type="ARBA" id="ARBA00023136"/>
    </source>
</evidence>
<dbReference type="PANTHER" id="PTHR33446:SF2">
    <property type="entry name" value="PROTEIN TONB"/>
    <property type="match status" value="1"/>
</dbReference>
<gene>
    <name evidence="11" type="ORF">EI290_09375</name>
</gene>
<comment type="similarity">
    <text evidence="2">Belongs to the TonB family.</text>
</comment>
<dbReference type="Proteomes" id="UP000280066">
    <property type="component" value="Unassembled WGS sequence"/>
</dbReference>
<keyword evidence="4" id="KW-1003">Cell membrane</keyword>
<dbReference type="PANTHER" id="PTHR33446">
    <property type="entry name" value="PROTEIN TONB-RELATED"/>
    <property type="match status" value="1"/>
</dbReference>
<dbReference type="OrthoDB" id="1039448at2"/>
<reference evidence="11 12" key="1">
    <citation type="submission" date="2018-12" db="EMBL/GenBank/DDBJ databases">
        <authorList>
            <person name="Feng G."/>
            <person name="Zhu H."/>
        </authorList>
    </citation>
    <scope>NUCLEOTIDE SEQUENCE [LARGE SCALE GENOMIC DNA]</scope>
    <source>
        <strain evidence="11 12">9PBR-2</strain>
    </source>
</reference>
<comment type="subcellular location">
    <subcellularLocation>
        <location evidence="1">Cell inner membrane</location>
        <topology evidence="1">Single-pass membrane protein</topology>
        <orientation evidence="1">Periplasmic side</orientation>
    </subcellularLocation>
</comment>
<organism evidence="11 12">
    <name type="scientific">Hymenobacter metallilatus</name>
    <dbReference type="NCBI Taxonomy" id="2493666"/>
    <lineage>
        <taxon>Bacteria</taxon>
        <taxon>Pseudomonadati</taxon>
        <taxon>Bacteroidota</taxon>
        <taxon>Cytophagia</taxon>
        <taxon>Cytophagales</taxon>
        <taxon>Hymenobacteraceae</taxon>
        <taxon>Hymenobacter</taxon>
    </lineage>
</organism>
<sequence>MKCGPGSQQFNNILITLRSSQPENRSLALPVPDQVFSWKAMRVQLLLLLPLLVLPLLPAFAQTRAISLADNTASTAVAAPQAAASSPTLYHTADEMPAFPGGSEAFQKFLRKELRYPDEALRRGVSGRVFVRFVITDEGRIRDAEVVKGLGSGLDEEALRLVRIMPWWTPGRVGGQPVWMSYTLPIIFRALE</sequence>
<keyword evidence="12" id="KW-1185">Reference proteome</keyword>
<evidence type="ECO:0000256" key="2">
    <source>
        <dbReference type="ARBA" id="ARBA00006555"/>
    </source>
</evidence>
<keyword evidence="6" id="KW-0812">Transmembrane</keyword>
<dbReference type="Pfam" id="PF03544">
    <property type="entry name" value="TonB_C"/>
    <property type="match status" value="1"/>
</dbReference>
<evidence type="ECO:0000313" key="11">
    <source>
        <dbReference type="EMBL" id="RSK33905.1"/>
    </source>
</evidence>
<dbReference type="SUPFAM" id="SSF74653">
    <property type="entry name" value="TolA/TonB C-terminal domain"/>
    <property type="match status" value="1"/>
</dbReference>